<keyword evidence="4" id="KW-1185">Reference proteome</keyword>
<dbReference type="STRING" id="930992.A0A0D0BFY3"/>
<feature type="region of interest" description="Disordered" evidence="1">
    <location>
        <begin position="1"/>
        <end position="30"/>
    </location>
</feature>
<evidence type="ECO:0000313" key="3">
    <source>
        <dbReference type="EMBL" id="KIK48594.1"/>
    </source>
</evidence>
<protein>
    <recommendedName>
        <fullName evidence="2">Guanylate-binding protein N-terminal domain-containing protein</fullName>
    </recommendedName>
</protein>
<accession>A0A0D0BFY3</accession>
<feature type="region of interest" description="Disordered" evidence="1">
    <location>
        <begin position="228"/>
        <end position="257"/>
    </location>
</feature>
<dbReference type="OrthoDB" id="2343366at2759"/>
<name>A0A0D0BFY3_9AGAM</name>
<dbReference type="GO" id="GO:0005525">
    <property type="term" value="F:GTP binding"/>
    <property type="evidence" value="ECO:0007669"/>
    <property type="project" value="InterPro"/>
</dbReference>
<dbReference type="PANTHER" id="PTHR22796:SF1">
    <property type="entry name" value="VWFA DOMAIN-CONTAINING PROTEIN"/>
    <property type="match status" value="1"/>
</dbReference>
<dbReference type="Pfam" id="PF02263">
    <property type="entry name" value="GBP"/>
    <property type="match status" value="1"/>
</dbReference>
<dbReference type="GO" id="GO:0003924">
    <property type="term" value="F:GTPase activity"/>
    <property type="evidence" value="ECO:0007669"/>
    <property type="project" value="InterPro"/>
</dbReference>
<dbReference type="Gene3D" id="3.40.50.300">
    <property type="entry name" value="P-loop containing nucleotide triphosphate hydrolases"/>
    <property type="match status" value="1"/>
</dbReference>
<sequence>MDDDDKRSASQAHSSTGDQTDWTEDSDDDLYQSIISDNGEDYMDVEDSHPHDDARDLVQSIKGMYRVLDLISEQGSGGLVDKIIIAQDSLRAFTNTICPGSYVSMTKVKFSALDALIVKPIGVYGSKEEIVRLLLSLGVVDDYIAAQLVVNHSETSVSKPSLRSGLYIVRSDRETTSSEQLFVIYWPEDATWDDSAPSSVKRNRVTFMRYLTTICDQIMAFVSPEHARPIARSGQEGKDTATKTDDDKDEAEDEPDRMFTFEVRKTNEQEEAVKSRPGFKATSVHIAMPQPHPEATEDFGLHKPRLLHGETTQGFMIIKYLPARRITDVWKRRPITRLQLGDWLHSDKLQVKGNLNANAVHLLLGAGLQKRFPQLCKQWQEESADISTNARATKASTEASIKTNFENDLPLLIRIFHGALVDAIIEKFPTLTRGSFPCPSQREPGNPVVQDPVKPATTLSTPAGGSSTHSTESVQASPETQDQLSTIIKLYPEIEKEFHHTLQRLRIEKINSRDFKNYKQRVYIAKCLLRQFPDIEVEDEDFLDVILHEDMRHVKESVRMLGKHAAQHQPKGLMTQAWSSINSFISSGPDSQFVDKIFKDAEAAASMISDTQFLAGLNDMEKLPVMKKVVAGTRAAALVHFRSLLTTQTTTLAHASLRIQINEAVAQVHKEASIHEEQQLDGSREKFIAGINAHSQTGHHSHALLIDAVEDGRSYYHAVSSVHMTGSRESFEEPKLECTIHTMQLTTQDLHSLQLDSSMIPSPKFRNSFSFSLPLGYSVVRAQLLPGEKILLAIADRFGNLTVYLERLTAIEGALTHGGRGKKLNRDKIGEYVLAFDESKRVLSVIATEKLFLHIFVFDDTLGFQANGSAINLTQWYPEGSSINHACFICGGEELLLVDTLAQARVYSLTTMQFRPATLNLIQIPTAIYSTPDGSCLITAHVRGSSLSLTAHHWSTFGSTDGILLEIPNLPLDQPLLLTSLTNRNNVHLVTLDIDTQSCRSIALDIIRKVTEFTFKEKGARGGNAKPESVTAHNCLIDCHAEVWTRFPVLPAVQRETITSSSKRWQRTLVFVTDLDHHAFVSHFHDLVSNFERVSKKPTGNLPKRIAVSATTHSAFHHGHLDGAEWNASEFRAGEWLAEFLCLIPIQIAVTKENRFIPLKDGVYSTELEKSLLGADVNRIVDYVSFGWYESLFQSYMAKKPVKVVSSMGEQSVGKSFSLNHLVDTSFAGSAMRTTEGVWMSVTPTKDTLVVALDFEGVHSIERSAQEDTLLVLFNTAISNLVLFRNNFALSRDITGLFQSFQSSATVLDPAANPSLFQSTLAIIIKDVVDSDKADIAKEFALKFQKIVQDEQEANFISRLHAGQLNIIPWPVIESQEFYQLFPALKRRLDKQKLTHKTAGEFLHTVKTLMAKLKANDWGALSQSMASHRAQLLLARLPNALAFGLQEVHPDPEPLKNLDDDVPIDMPDTSSEFSLTGLQSPSRETALQVLSHAWGDYDSRHHMLEDHWIENLIAHIDSMVNLRVAHVREWISSNVARFQSGQASIDELMRTFQSATVDLKSNLQLCKLKCGRCELFCVQSRLHDGQHDCQTSHDCIHSCDFCASSGETKACSMSAGHAGYHICIVNAHLCGQVCKFFGRQGCLEECMKVIGHTEDDHLCATTVHACGQVRMTFERLSFPLKMSLALRSITAQVERRVHPPLPRYLWHCE</sequence>
<dbReference type="SUPFAM" id="SSF52540">
    <property type="entry name" value="P-loop containing nucleoside triphosphate hydrolases"/>
    <property type="match status" value="1"/>
</dbReference>
<reference evidence="4" key="2">
    <citation type="submission" date="2015-01" db="EMBL/GenBank/DDBJ databases">
        <title>Evolutionary Origins and Diversification of the Mycorrhizal Mutualists.</title>
        <authorList>
            <consortium name="DOE Joint Genome Institute"/>
            <consortium name="Mycorrhizal Genomics Consortium"/>
            <person name="Kohler A."/>
            <person name="Kuo A."/>
            <person name="Nagy L.G."/>
            <person name="Floudas D."/>
            <person name="Copeland A."/>
            <person name="Barry K.W."/>
            <person name="Cichocki N."/>
            <person name="Veneault-Fourrey C."/>
            <person name="LaButti K."/>
            <person name="Lindquist E.A."/>
            <person name="Lipzen A."/>
            <person name="Lundell T."/>
            <person name="Morin E."/>
            <person name="Murat C."/>
            <person name="Riley R."/>
            <person name="Ohm R."/>
            <person name="Sun H."/>
            <person name="Tunlid A."/>
            <person name="Henrissat B."/>
            <person name="Grigoriev I.V."/>
            <person name="Hibbett D.S."/>
            <person name="Martin F."/>
        </authorList>
    </citation>
    <scope>NUCLEOTIDE SEQUENCE [LARGE SCALE GENOMIC DNA]</scope>
    <source>
        <strain evidence="4">UH-Slu-Lm8-n1</strain>
    </source>
</reference>
<dbReference type="PANTHER" id="PTHR22796">
    <property type="entry name" value="URG4-RELATED"/>
    <property type="match status" value="1"/>
</dbReference>
<dbReference type="InParanoid" id="A0A0D0BFY3"/>
<organism evidence="3 4">
    <name type="scientific">Suillus luteus UH-Slu-Lm8-n1</name>
    <dbReference type="NCBI Taxonomy" id="930992"/>
    <lineage>
        <taxon>Eukaryota</taxon>
        <taxon>Fungi</taxon>
        <taxon>Dikarya</taxon>
        <taxon>Basidiomycota</taxon>
        <taxon>Agaricomycotina</taxon>
        <taxon>Agaricomycetes</taxon>
        <taxon>Agaricomycetidae</taxon>
        <taxon>Boletales</taxon>
        <taxon>Suillineae</taxon>
        <taxon>Suillaceae</taxon>
        <taxon>Suillus</taxon>
    </lineage>
</organism>
<evidence type="ECO:0000256" key="1">
    <source>
        <dbReference type="SAM" id="MobiDB-lite"/>
    </source>
</evidence>
<feature type="domain" description="Guanylate-binding protein N-terminal" evidence="2">
    <location>
        <begin position="1197"/>
        <end position="1272"/>
    </location>
</feature>
<feature type="compositionally biased region" description="Polar residues" evidence="1">
    <location>
        <begin position="457"/>
        <end position="481"/>
    </location>
</feature>
<dbReference type="InterPro" id="IPR027417">
    <property type="entry name" value="P-loop_NTPase"/>
</dbReference>
<reference evidence="3 4" key="1">
    <citation type="submission" date="2014-04" db="EMBL/GenBank/DDBJ databases">
        <authorList>
            <consortium name="DOE Joint Genome Institute"/>
            <person name="Kuo A."/>
            <person name="Ruytinx J."/>
            <person name="Rineau F."/>
            <person name="Colpaert J."/>
            <person name="Kohler A."/>
            <person name="Nagy L.G."/>
            <person name="Floudas D."/>
            <person name="Copeland A."/>
            <person name="Barry K.W."/>
            <person name="Cichocki N."/>
            <person name="Veneault-Fourrey C."/>
            <person name="LaButti K."/>
            <person name="Lindquist E.A."/>
            <person name="Lipzen A."/>
            <person name="Lundell T."/>
            <person name="Morin E."/>
            <person name="Murat C."/>
            <person name="Sun H."/>
            <person name="Tunlid A."/>
            <person name="Henrissat B."/>
            <person name="Grigoriev I.V."/>
            <person name="Hibbett D.S."/>
            <person name="Martin F."/>
            <person name="Nordberg H.P."/>
            <person name="Cantor M.N."/>
            <person name="Hua S.X."/>
        </authorList>
    </citation>
    <scope>NUCLEOTIDE SEQUENCE [LARGE SCALE GENOMIC DNA]</scope>
    <source>
        <strain evidence="3 4">UH-Slu-Lm8-n1</strain>
    </source>
</reference>
<gene>
    <name evidence="3" type="ORF">CY34DRAFT_631454</name>
</gene>
<feature type="compositionally biased region" description="Basic and acidic residues" evidence="1">
    <location>
        <begin position="235"/>
        <end position="246"/>
    </location>
</feature>
<dbReference type="HOGENOM" id="CLU_000401_0_0_1"/>
<dbReference type="Proteomes" id="UP000054485">
    <property type="component" value="Unassembled WGS sequence"/>
</dbReference>
<feature type="region of interest" description="Disordered" evidence="1">
    <location>
        <begin position="436"/>
        <end position="481"/>
    </location>
</feature>
<proteinExistence type="predicted"/>
<feature type="compositionally biased region" description="Acidic residues" evidence="1">
    <location>
        <begin position="21"/>
        <end position="30"/>
    </location>
</feature>
<dbReference type="InterPro" id="IPR015894">
    <property type="entry name" value="Guanylate-bd_N"/>
</dbReference>
<evidence type="ECO:0000259" key="2">
    <source>
        <dbReference type="Pfam" id="PF02263"/>
    </source>
</evidence>
<evidence type="ECO:0000313" key="4">
    <source>
        <dbReference type="Proteomes" id="UP000054485"/>
    </source>
</evidence>
<dbReference type="EMBL" id="KN835137">
    <property type="protein sequence ID" value="KIK48594.1"/>
    <property type="molecule type" value="Genomic_DNA"/>
</dbReference>